<dbReference type="STRING" id="1873524.HSR6_0545"/>
<keyword evidence="1" id="KW-0812">Transmembrane</keyword>
<accession>A0A1D8S331</accession>
<dbReference type="GeneID" id="29828570"/>
<dbReference type="RefSeq" id="WP_070364502.1">
    <property type="nucleotide sequence ID" value="NZ_CP016070.1"/>
</dbReference>
<reference evidence="2 3" key="1">
    <citation type="submission" date="2016-06" db="EMBL/GenBank/DDBJ databases">
        <title>Discovery of anaerobic lithoheterotrophic haloarchaeon capable of sulfur respiration by hydrogen and formate.</title>
        <authorList>
            <person name="Sorokin D.Y."/>
            <person name="Kublanov I.V."/>
            <person name="Roman P."/>
            <person name="Sinninghe Damste J.S."/>
            <person name="Golyshin P.N."/>
            <person name="Rojo D."/>
            <person name="Ciordia S."/>
            <person name="Mena Md.C."/>
            <person name="Ferrer M."/>
            <person name="Smedile F."/>
            <person name="Messina E."/>
            <person name="La Cono V."/>
            <person name="Yakimov M.M."/>
        </authorList>
    </citation>
    <scope>NUCLEOTIDE SEQUENCE [LARGE SCALE GENOMIC DNA]</scope>
    <source>
        <strain evidence="2 3">HTSR1</strain>
    </source>
</reference>
<keyword evidence="1" id="KW-1133">Transmembrane helix</keyword>
<dbReference type="AlphaFoldDB" id="A0A1D8S331"/>
<feature type="transmembrane region" description="Helical" evidence="1">
    <location>
        <begin position="120"/>
        <end position="141"/>
    </location>
</feature>
<dbReference type="KEGG" id="halh:HTSR_0558"/>
<keyword evidence="1" id="KW-0472">Membrane</keyword>
<dbReference type="Proteomes" id="UP000185608">
    <property type="component" value="Chromosome"/>
</dbReference>
<gene>
    <name evidence="2" type="ORF">HTSR_0558</name>
</gene>
<evidence type="ECO:0000256" key="1">
    <source>
        <dbReference type="SAM" id="Phobius"/>
    </source>
</evidence>
<evidence type="ECO:0000313" key="3">
    <source>
        <dbReference type="Proteomes" id="UP000185608"/>
    </source>
</evidence>
<feature type="transmembrane region" description="Helical" evidence="1">
    <location>
        <begin position="172"/>
        <end position="195"/>
    </location>
</feature>
<feature type="transmembrane region" description="Helical" evidence="1">
    <location>
        <begin position="93"/>
        <end position="113"/>
    </location>
</feature>
<protein>
    <submittedName>
        <fullName evidence="2">Uncharacterized protein</fullName>
    </submittedName>
</protein>
<name>A0A1D8S331_9EURY</name>
<feature type="transmembrane region" description="Helical" evidence="1">
    <location>
        <begin position="43"/>
        <end position="61"/>
    </location>
</feature>
<organism evidence="2 3">
    <name type="scientific">Halodesulfurarchaeum formicicum</name>
    <dbReference type="NCBI Taxonomy" id="1873524"/>
    <lineage>
        <taxon>Archaea</taxon>
        <taxon>Methanobacteriati</taxon>
        <taxon>Methanobacteriota</taxon>
        <taxon>Stenosarchaea group</taxon>
        <taxon>Halobacteria</taxon>
        <taxon>Halobacteriales</taxon>
        <taxon>Halobacteriaceae</taxon>
        <taxon>Halodesulfurarchaeum</taxon>
    </lineage>
</organism>
<sequence length="214" mass="23029">MARTGELAAVMSETRLNAALGWLLLLAIALVGTKSAIDADWVWVAIAVIVLGLAIFPPLTFRNPLVMLPWEVLGLVILPLFVRGFFGGLLGTIAAYLGVAAVALVVAVDLDVFTPVRMTTWFAVIFVGVTTMATAGIWAVLRWLSDIFLGTTLVYPTPPPVTPAVEQIALEALMWDFVGATLAGLFAGFIFAWYFRRLAAGRSRLPPEIAEAIE</sequence>
<proteinExistence type="predicted"/>
<evidence type="ECO:0000313" key="2">
    <source>
        <dbReference type="EMBL" id="AOW79753.1"/>
    </source>
</evidence>
<dbReference type="EMBL" id="CP016070">
    <property type="protein sequence ID" value="AOW79753.1"/>
    <property type="molecule type" value="Genomic_DNA"/>
</dbReference>